<evidence type="ECO:0000313" key="4">
    <source>
        <dbReference type="Proteomes" id="UP000594262"/>
    </source>
</evidence>
<dbReference type="GO" id="GO:0000470">
    <property type="term" value="P:maturation of LSU-rRNA"/>
    <property type="evidence" value="ECO:0007669"/>
    <property type="project" value="TreeGrafter"/>
</dbReference>
<reference evidence="3" key="1">
    <citation type="submission" date="2021-01" db="UniProtKB">
        <authorList>
            <consortium name="EnsemblMetazoa"/>
        </authorList>
    </citation>
    <scope>IDENTIFICATION</scope>
</reference>
<dbReference type="RefSeq" id="XP_066913267.1">
    <property type="nucleotide sequence ID" value="XM_067057166.1"/>
</dbReference>
<evidence type="ECO:0000259" key="2">
    <source>
        <dbReference type="PROSITE" id="PS50833"/>
    </source>
</evidence>
<keyword evidence="4" id="KW-1185">Reference proteome</keyword>
<dbReference type="GO" id="GO:0030687">
    <property type="term" value="C:preribosome, large subunit precursor"/>
    <property type="evidence" value="ECO:0007669"/>
    <property type="project" value="TreeGrafter"/>
</dbReference>
<sequence>MADSDEEKHEVIERKQRTRDLSLIKNKIRRNELYREEKQLKSKEKKKERAKRKRERQEAGEDYEPPKRAQKTLDNMRVKDNTMVEGEDEEVLQDAMTDEFASTFTGEKIPKVLFTTSTRPKCHETMMFIKDLLSVIPNSEYKYRKGVDFKEVVKQAKEKDYTSIVVVNEDQKKANALVVSHLPDGPTLHFKLSSSKRSWKIKNHGKASSHRPELVLNNFNTRLGHTVGRSLASIFPYNPQFQGRRVVTFHNQRDFIFFRQHRYIFKNKKKVGLQEIGPRFTLKLRSIQKGTFDSKFGEYEWIHKRHEMDSSRRKFHL</sequence>
<evidence type="ECO:0000256" key="1">
    <source>
        <dbReference type="SAM" id="MobiDB-lite"/>
    </source>
</evidence>
<dbReference type="SMART" id="SM00879">
    <property type="entry name" value="Brix"/>
    <property type="match status" value="1"/>
</dbReference>
<feature type="compositionally biased region" description="Basic and acidic residues" evidence="1">
    <location>
        <begin position="29"/>
        <end position="47"/>
    </location>
</feature>
<evidence type="ECO:0000313" key="3">
    <source>
        <dbReference type="EnsemblMetazoa" id="CLYHEMP016798.1"/>
    </source>
</evidence>
<dbReference type="AlphaFoldDB" id="A0A7M5X4F1"/>
<accession>A0A7M5X4F1</accession>
<organism evidence="3 4">
    <name type="scientific">Clytia hemisphaerica</name>
    <dbReference type="NCBI Taxonomy" id="252671"/>
    <lineage>
        <taxon>Eukaryota</taxon>
        <taxon>Metazoa</taxon>
        <taxon>Cnidaria</taxon>
        <taxon>Hydrozoa</taxon>
        <taxon>Hydroidolina</taxon>
        <taxon>Leptothecata</taxon>
        <taxon>Obeliida</taxon>
        <taxon>Clytiidae</taxon>
        <taxon>Clytia</taxon>
    </lineage>
</organism>
<dbReference type="GeneID" id="136800506"/>
<dbReference type="FunFam" id="3.40.50.10480:FF:000002">
    <property type="entry name" value="Ribosome production factor 1"/>
    <property type="match status" value="1"/>
</dbReference>
<feature type="compositionally biased region" description="Basic and acidic residues" evidence="1">
    <location>
        <begin position="1"/>
        <end position="22"/>
    </location>
</feature>
<feature type="compositionally biased region" description="Basic and acidic residues" evidence="1">
    <location>
        <begin position="55"/>
        <end position="67"/>
    </location>
</feature>
<feature type="region of interest" description="Disordered" evidence="1">
    <location>
        <begin position="1"/>
        <end position="74"/>
    </location>
</feature>
<protein>
    <recommendedName>
        <fullName evidence="2">Brix domain-containing protein</fullName>
    </recommendedName>
</protein>
<feature type="domain" description="Brix" evidence="2">
    <location>
        <begin position="111"/>
        <end position="293"/>
    </location>
</feature>
<dbReference type="GO" id="GO:0042134">
    <property type="term" value="F:rRNA primary transcript binding"/>
    <property type="evidence" value="ECO:0007669"/>
    <property type="project" value="InterPro"/>
</dbReference>
<dbReference type="Proteomes" id="UP000594262">
    <property type="component" value="Unplaced"/>
</dbReference>
<dbReference type="OrthoDB" id="10253204at2759"/>
<dbReference type="Pfam" id="PF04427">
    <property type="entry name" value="Brix"/>
    <property type="match status" value="1"/>
</dbReference>
<dbReference type="GO" id="GO:0000460">
    <property type="term" value="P:maturation of 5.8S rRNA"/>
    <property type="evidence" value="ECO:0007669"/>
    <property type="project" value="TreeGrafter"/>
</dbReference>
<dbReference type="PANTHER" id="PTHR22734:SF3">
    <property type="entry name" value="RIBOSOME PRODUCTION FACTOR 1"/>
    <property type="match status" value="1"/>
</dbReference>
<dbReference type="InterPro" id="IPR007109">
    <property type="entry name" value="Brix"/>
</dbReference>
<dbReference type="InterPro" id="IPR044281">
    <property type="entry name" value="IMP4/RPF1"/>
</dbReference>
<dbReference type="PANTHER" id="PTHR22734">
    <property type="entry name" value="U3 SMALL NUCLEOLAR RIBONUCLEOPROTEIN PROTEIN IMP4"/>
    <property type="match status" value="1"/>
</dbReference>
<dbReference type="Gene3D" id="3.40.50.10480">
    <property type="entry name" value="Probable brix-domain ribosomal biogenesis protein"/>
    <property type="match status" value="1"/>
</dbReference>
<dbReference type="GO" id="GO:0005730">
    <property type="term" value="C:nucleolus"/>
    <property type="evidence" value="ECO:0007669"/>
    <property type="project" value="TreeGrafter"/>
</dbReference>
<dbReference type="SUPFAM" id="SSF52954">
    <property type="entry name" value="Class II aaRS ABD-related"/>
    <property type="match status" value="1"/>
</dbReference>
<dbReference type="PROSITE" id="PS50833">
    <property type="entry name" value="BRIX"/>
    <property type="match status" value="1"/>
</dbReference>
<dbReference type="EnsemblMetazoa" id="CLYHEMT016798.1">
    <property type="protein sequence ID" value="CLYHEMP016798.1"/>
    <property type="gene ID" value="CLYHEMG016798"/>
</dbReference>
<name>A0A7M5X4F1_9CNID</name>
<proteinExistence type="predicted"/>